<dbReference type="InterPro" id="IPR019151">
    <property type="entry name" value="Proteasome_assmbl_chaperone_2"/>
</dbReference>
<dbReference type="InterPro" id="IPR038389">
    <property type="entry name" value="PSMG2_sf"/>
</dbReference>
<evidence type="ECO:0000313" key="5">
    <source>
        <dbReference type="EMBL" id="KAL1557986.1"/>
    </source>
</evidence>
<dbReference type="EMBL" id="JBEAFC010000004">
    <property type="protein sequence ID" value="KAL1557986.1"/>
    <property type="molecule type" value="Genomic_DNA"/>
</dbReference>
<dbReference type="Gene3D" id="3.40.50.10900">
    <property type="entry name" value="PAC-like subunit"/>
    <property type="match status" value="2"/>
</dbReference>
<dbReference type="Proteomes" id="UP001567538">
    <property type="component" value="Unassembled WGS sequence"/>
</dbReference>
<keyword evidence="6" id="KW-1185">Reference proteome</keyword>
<dbReference type="InterPro" id="IPR016562">
    <property type="entry name" value="Proteasome_assmbl_chp_2_euk"/>
</dbReference>
<evidence type="ECO:0000313" key="6">
    <source>
        <dbReference type="Proteomes" id="UP001567538"/>
    </source>
</evidence>
<comment type="caution">
    <text evidence="5">The sequence shown here is derived from an EMBL/GenBank/DDBJ whole genome shotgun (WGS) entry which is preliminary data.</text>
</comment>
<dbReference type="FunFam" id="3.40.50.10900:FF:000004">
    <property type="entry name" value="Proteasome assembly chaperone 2"/>
    <property type="match status" value="1"/>
</dbReference>
<organism evidence="5 6">
    <name type="scientific">Salvia divinorum</name>
    <name type="common">Maria pastora</name>
    <name type="synonym">Diviner's sage</name>
    <dbReference type="NCBI Taxonomy" id="28513"/>
    <lineage>
        <taxon>Eukaryota</taxon>
        <taxon>Viridiplantae</taxon>
        <taxon>Streptophyta</taxon>
        <taxon>Embryophyta</taxon>
        <taxon>Tracheophyta</taxon>
        <taxon>Spermatophyta</taxon>
        <taxon>Magnoliopsida</taxon>
        <taxon>eudicotyledons</taxon>
        <taxon>Gunneridae</taxon>
        <taxon>Pentapetalae</taxon>
        <taxon>asterids</taxon>
        <taxon>lamiids</taxon>
        <taxon>Lamiales</taxon>
        <taxon>Lamiaceae</taxon>
        <taxon>Nepetoideae</taxon>
        <taxon>Mentheae</taxon>
        <taxon>Salviinae</taxon>
        <taxon>Salvia</taxon>
        <taxon>Salvia subgen. Calosphace</taxon>
    </lineage>
</organism>
<keyword evidence="2 4" id="KW-0143">Chaperone</keyword>
<evidence type="ECO:0000256" key="4">
    <source>
        <dbReference type="PIRNR" id="PIRNR010044"/>
    </source>
</evidence>
<dbReference type="PIRSF" id="PIRSF010044">
    <property type="entry name" value="UCP010044"/>
    <property type="match status" value="1"/>
</dbReference>
<comment type="subunit">
    <text evidence="4">Forms a heterodimer with PSMG1.</text>
</comment>
<reference evidence="5 6" key="1">
    <citation type="submission" date="2024-06" db="EMBL/GenBank/DDBJ databases">
        <title>A chromosome level genome sequence of Diviner's sage (Salvia divinorum).</title>
        <authorList>
            <person name="Ford S.A."/>
            <person name="Ro D.-K."/>
            <person name="Ness R.W."/>
            <person name="Phillips M.A."/>
        </authorList>
    </citation>
    <scope>NUCLEOTIDE SEQUENCE [LARGE SCALE GENOMIC DNA]</scope>
    <source>
        <strain evidence="5">SAF-2024a</strain>
        <tissue evidence="5">Leaf</tissue>
    </source>
</reference>
<dbReference type="AlphaFoldDB" id="A0ABD1HNF8"/>
<accession>A0ABD1HNF8</accession>
<proteinExistence type="inferred from homology"/>
<dbReference type="Pfam" id="PF09754">
    <property type="entry name" value="PAC2"/>
    <property type="match status" value="1"/>
</dbReference>
<evidence type="ECO:0000256" key="3">
    <source>
        <dbReference type="ARBA" id="ARBA00025745"/>
    </source>
</evidence>
<evidence type="ECO:0000256" key="1">
    <source>
        <dbReference type="ARBA" id="ARBA00019186"/>
    </source>
</evidence>
<dbReference type="PANTHER" id="PTHR12970">
    <property type="entry name" value="PROTEASOME ASSEMBLY CHAPERONE 2"/>
    <property type="match status" value="1"/>
</dbReference>
<sequence>MELYLEDGKQLSPNSSTLILPALSIGNVGQLAVDLLISSLKAEKVGCLDDPNVLPCVGNDAYSASPLGKLALSLEAYEASSSALTLVQQRSPVIKGMMMAYAKNIANFAAANGKKHIVLLSSLDFGRWRNIDMSSGLQIYYLSSSNLDGTDAACESLGWKKLLDYNPALRMWKYLDTLAQEVSVPDEDSPFEELGDEDYYPSLPFAALFSCFKAKGLKVTCLFCYCSEGDNIPEAFSMAEATGKLVGLNDFLGKDNGAGKWITPFSWQSVYGPPADMTLF</sequence>
<evidence type="ECO:0000256" key="2">
    <source>
        <dbReference type="ARBA" id="ARBA00023186"/>
    </source>
</evidence>
<comment type="function">
    <text evidence="4">Chaperone protein which promotes assembly of the 20S proteasome as part of a heterodimer with PSMG1.</text>
</comment>
<protein>
    <recommendedName>
        <fullName evidence="1 4">Proteasome assembly chaperone 2</fullName>
    </recommendedName>
</protein>
<dbReference type="PANTHER" id="PTHR12970:SF1">
    <property type="entry name" value="PROTEASOME ASSEMBLY CHAPERONE 2"/>
    <property type="match status" value="1"/>
</dbReference>
<comment type="similarity">
    <text evidence="3 4">Belongs to the PSMG2 family.</text>
</comment>
<name>A0ABD1HNF8_SALDI</name>
<gene>
    <name evidence="5" type="ORF">AAHA92_08507</name>
</gene>